<evidence type="ECO:0000313" key="3">
    <source>
        <dbReference type="Proteomes" id="UP000515292"/>
    </source>
</evidence>
<gene>
    <name evidence="2" type="ORF">H3309_16825</name>
</gene>
<dbReference type="AlphaFoldDB" id="A0A7G5IHT7"/>
<protein>
    <recommendedName>
        <fullName evidence="4">Transporter</fullName>
    </recommendedName>
</protein>
<sequence length="222" mass="23404">MRPSVMHHLVVLAFLFTAIPAHAGGGAHLVDDAGTVTPGECEVELYGGAAAHAGRLVLSPTCAFTALPNLEFGLVLARDWPGGSPIPGVAAKAALGHLGPIETAFELNLGYDPEGQTLDSIATNLPLTLPLGRRLTLHANLGLDFEPGAAPIPTWGTALILALGNRFEAVAEIAGRQGFRTRTQAGVRAHVGRVSLDLLYSRNLDNNRSHWLTLGATWAFNR</sequence>
<proteinExistence type="predicted"/>
<keyword evidence="3" id="KW-1185">Reference proteome</keyword>
<dbReference type="EMBL" id="CP059851">
    <property type="protein sequence ID" value="QMW22929.1"/>
    <property type="molecule type" value="Genomic_DNA"/>
</dbReference>
<keyword evidence="1" id="KW-0732">Signal</keyword>
<dbReference type="RefSeq" id="WP_182296282.1">
    <property type="nucleotide sequence ID" value="NZ_CP059851.1"/>
</dbReference>
<organism evidence="2 3">
    <name type="scientific">Sandaracinobacteroides saxicola</name>
    <dbReference type="NCBI Taxonomy" id="2759707"/>
    <lineage>
        <taxon>Bacteria</taxon>
        <taxon>Pseudomonadati</taxon>
        <taxon>Pseudomonadota</taxon>
        <taxon>Alphaproteobacteria</taxon>
        <taxon>Sphingomonadales</taxon>
        <taxon>Sphingosinicellaceae</taxon>
        <taxon>Sandaracinobacteroides</taxon>
    </lineage>
</organism>
<dbReference type="KEGG" id="sand:H3309_16825"/>
<evidence type="ECO:0000313" key="2">
    <source>
        <dbReference type="EMBL" id="QMW22929.1"/>
    </source>
</evidence>
<accession>A0A7G5IHT7</accession>
<name>A0A7G5IHT7_9SPHN</name>
<dbReference type="Proteomes" id="UP000515292">
    <property type="component" value="Chromosome"/>
</dbReference>
<feature type="chain" id="PRO_5028971049" description="Transporter" evidence="1">
    <location>
        <begin position="24"/>
        <end position="222"/>
    </location>
</feature>
<reference evidence="2 3" key="1">
    <citation type="submission" date="2020-07" db="EMBL/GenBank/DDBJ databases">
        <title>Complete genome sequence for Sandaracinobacter sp. M6.</title>
        <authorList>
            <person name="Tang Y."/>
            <person name="Liu Q."/>
            <person name="Guo Z."/>
            <person name="Lei P."/>
            <person name="Huang B."/>
        </authorList>
    </citation>
    <scope>NUCLEOTIDE SEQUENCE [LARGE SCALE GENOMIC DNA]</scope>
    <source>
        <strain evidence="2 3">M6</strain>
    </source>
</reference>
<evidence type="ECO:0000256" key="1">
    <source>
        <dbReference type="SAM" id="SignalP"/>
    </source>
</evidence>
<feature type="signal peptide" evidence="1">
    <location>
        <begin position="1"/>
        <end position="23"/>
    </location>
</feature>
<evidence type="ECO:0008006" key="4">
    <source>
        <dbReference type="Google" id="ProtNLM"/>
    </source>
</evidence>